<evidence type="ECO:0000313" key="2">
    <source>
        <dbReference type="EMBL" id="VEU62805.1"/>
    </source>
</evidence>
<dbReference type="AlphaFoldDB" id="A0A449ACQ9"/>
<sequence>MKFYKKYWVSIFILFLIILCFCFLLYLIGYLKTYEYYNVQIHKLKDELYLQNIPYEKLIKDNFLFNINLNNIIQKFDLEINNKITDEGILIKSSELKGYLESNNIYTIQGYISIEKETINQIIISYLRNLLPI</sequence>
<keyword evidence="3" id="KW-1185">Reference proteome</keyword>
<keyword evidence="1" id="KW-0472">Membrane</keyword>
<reference evidence="2 3" key="1">
    <citation type="submission" date="2019-01" db="EMBL/GenBank/DDBJ databases">
        <authorList>
            <consortium name="Pathogen Informatics"/>
        </authorList>
    </citation>
    <scope>NUCLEOTIDE SEQUENCE [LARGE SCALE GENOMIC DNA]</scope>
    <source>
        <strain evidence="2 3">NCTC10118</strain>
    </source>
</reference>
<protein>
    <submittedName>
        <fullName evidence="2">Uncharacterized protein</fullName>
    </submittedName>
</protein>
<organism evidence="2 3">
    <name type="scientific">Mycoplasmopsis bovirhinis</name>
    <dbReference type="NCBI Taxonomy" id="29553"/>
    <lineage>
        <taxon>Bacteria</taxon>
        <taxon>Bacillati</taxon>
        <taxon>Mycoplasmatota</taxon>
        <taxon>Mycoplasmoidales</taxon>
        <taxon>Metamycoplasmataceae</taxon>
        <taxon>Mycoplasmopsis</taxon>
    </lineage>
</organism>
<accession>A0A449ACQ9</accession>
<feature type="transmembrane region" description="Helical" evidence="1">
    <location>
        <begin position="7"/>
        <end position="31"/>
    </location>
</feature>
<dbReference type="NCBIfam" id="NF045999">
    <property type="entry name" value="MAG1140_fam"/>
    <property type="match status" value="1"/>
</dbReference>
<dbReference type="Proteomes" id="UP000289952">
    <property type="component" value="Chromosome"/>
</dbReference>
<dbReference type="EMBL" id="LR214972">
    <property type="protein sequence ID" value="VEU62805.1"/>
    <property type="molecule type" value="Genomic_DNA"/>
</dbReference>
<evidence type="ECO:0000313" key="3">
    <source>
        <dbReference type="Proteomes" id="UP000289952"/>
    </source>
</evidence>
<name>A0A449ACQ9_9BACT</name>
<proteinExistence type="predicted"/>
<gene>
    <name evidence="2" type="primary">MCYN0319</name>
    <name evidence="2" type="ORF">NCTC10118_00142</name>
</gene>
<keyword evidence="1" id="KW-1133">Transmembrane helix</keyword>
<evidence type="ECO:0000256" key="1">
    <source>
        <dbReference type="SAM" id="Phobius"/>
    </source>
</evidence>
<dbReference type="OrthoDB" id="9998718at2"/>
<dbReference type="RefSeq" id="WP_129621011.1">
    <property type="nucleotide sequence ID" value="NZ_LR214972.1"/>
</dbReference>
<keyword evidence="1" id="KW-0812">Transmembrane</keyword>